<gene>
    <name evidence="1" type="ORF">L1987_08124</name>
</gene>
<reference evidence="2" key="1">
    <citation type="journal article" date="2022" name="Mol. Ecol. Resour.">
        <title>The genomes of chicory, endive, great burdock and yacon provide insights into Asteraceae palaeo-polyploidization history and plant inulin production.</title>
        <authorList>
            <person name="Fan W."/>
            <person name="Wang S."/>
            <person name="Wang H."/>
            <person name="Wang A."/>
            <person name="Jiang F."/>
            <person name="Liu H."/>
            <person name="Zhao H."/>
            <person name="Xu D."/>
            <person name="Zhang Y."/>
        </authorList>
    </citation>
    <scope>NUCLEOTIDE SEQUENCE [LARGE SCALE GENOMIC DNA]</scope>
    <source>
        <strain evidence="2">cv. Yunnan</strain>
    </source>
</reference>
<comment type="caution">
    <text evidence="1">The sequence shown here is derived from an EMBL/GenBank/DDBJ whole genome shotgun (WGS) entry which is preliminary data.</text>
</comment>
<protein>
    <submittedName>
        <fullName evidence="1">Uncharacterized protein</fullName>
    </submittedName>
</protein>
<dbReference type="EMBL" id="CM042020">
    <property type="protein sequence ID" value="KAI3820576.1"/>
    <property type="molecule type" value="Genomic_DNA"/>
</dbReference>
<reference evidence="1 2" key="2">
    <citation type="journal article" date="2022" name="Mol. Ecol. Resour.">
        <title>The genomes of chicory, endive, great burdock and yacon provide insights into Asteraceae paleo-polyploidization history and plant inulin production.</title>
        <authorList>
            <person name="Fan W."/>
            <person name="Wang S."/>
            <person name="Wang H."/>
            <person name="Wang A."/>
            <person name="Jiang F."/>
            <person name="Liu H."/>
            <person name="Zhao H."/>
            <person name="Xu D."/>
            <person name="Zhang Y."/>
        </authorList>
    </citation>
    <scope>NUCLEOTIDE SEQUENCE [LARGE SCALE GENOMIC DNA]</scope>
    <source>
        <strain evidence="2">cv. Yunnan</strain>
        <tissue evidence="1">Leaves</tissue>
    </source>
</reference>
<sequence>MHRSQTLRSFVLPLSSTSVNNCNLASDRHPNSPPDSIVYADENTQHGTTYGVSVSYWDCANADRTCIYCGAMVWYAERTVKAFSPSEPKFSLCCIDGTVLFSTVPSRRTDTKVKAMFDSFIVKYEKCYKTPEEKEKML</sequence>
<accession>A0ACB9JLI8</accession>
<keyword evidence="2" id="KW-1185">Reference proteome</keyword>
<evidence type="ECO:0000313" key="1">
    <source>
        <dbReference type="EMBL" id="KAI3820576.1"/>
    </source>
</evidence>
<name>A0ACB9JLI8_9ASTR</name>
<dbReference type="Proteomes" id="UP001056120">
    <property type="component" value="Linkage Group LG03"/>
</dbReference>
<proteinExistence type="predicted"/>
<organism evidence="1 2">
    <name type="scientific">Smallanthus sonchifolius</name>
    <dbReference type="NCBI Taxonomy" id="185202"/>
    <lineage>
        <taxon>Eukaryota</taxon>
        <taxon>Viridiplantae</taxon>
        <taxon>Streptophyta</taxon>
        <taxon>Embryophyta</taxon>
        <taxon>Tracheophyta</taxon>
        <taxon>Spermatophyta</taxon>
        <taxon>Magnoliopsida</taxon>
        <taxon>eudicotyledons</taxon>
        <taxon>Gunneridae</taxon>
        <taxon>Pentapetalae</taxon>
        <taxon>asterids</taxon>
        <taxon>campanulids</taxon>
        <taxon>Asterales</taxon>
        <taxon>Asteraceae</taxon>
        <taxon>Asteroideae</taxon>
        <taxon>Heliantheae alliance</taxon>
        <taxon>Millerieae</taxon>
        <taxon>Smallanthus</taxon>
    </lineage>
</organism>
<evidence type="ECO:0000313" key="2">
    <source>
        <dbReference type="Proteomes" id="UP001056120"/>
    </source>
</evidence>